<feature type="region of interest" description="Disordered" evidence="1">
    <location>
        <begin position="1"/>
        <end position="59"/>
    </location>
</feature>
<comment type="caution">
    <text evidence="2">The sequence shown here is derived from an EMBL/GenBank/DDBJ whole genome shotgun (WGS) entry which is preliminary data.</text>
</comment>
<gene>
    <name evidence="2" type="ORF">AQ490_09155</name>
</gene>
<feature type="region of interest" description="Disordered" evidence="1">
    <location>
        <begin position="107"/>
        <end position="128"/>
    </location>
</feature>
<accession>A0A0T6LLU9</accession>
<proteinExistence type="predicted"/>
<protein>
    <submittedName>
        <fullName evidence="2">Uncharacterized protein</fullName>
    </submittedName>
</protein>
<keyword evidence="3" id="KW-1185">Reference proteome</keyword>
<evidence type="ECO:0000313" key="2">
    <source>
        <dbReference type="EMBL" id="KRV46932.1"/>
    </source>
</evidence>
<dbReference type="Proteomes" id="UP000050867">
    <property type="component" value="Unassembled WGS sequence"/>
</dbReference>
<reference evidence="2 3" key="1">
    <citation type="submission" date="2015-10" db="EMBL/GenBank/DDBJ databases">
        <title>Draft genome sequence of pyrrolomycin-producing Streptomyces vitaminophilus.</title>
        <authorList>
            <person name="Graham D.E."/>
            <person name="Mahan K.M."/>
            <person name="Klingeman D.M."/>
            <person name="Hettich R.L."/>
            <person name="Parry R.J."/>
        </authorList>
    </citation>
    <scope>NUCLEOTIDE SEQUENCE [LARGE SCALE GENOMIC DNA]</scope>
    <source>
        <strain evidence="2 3">ATCC 31673</strain>
    </source>
</reference>
<dbReference type="EMBL" id="LLZU01000038">
    <property type="protein sequence ID" value="KRV46932.1"/>
    <property type="molecule type" value="Genomic_DNA"/>
</dbReference>
<sequence length="128" mass="12168">MRTGGGPAALAGVGSAAGPTVARQGPRERSDGHPPVPRRGGARVAPAASTGVDGASRGVRTGVSAALAPVGGLKPNPLAGTGVDPLSNSVGTRVGDLPPVSTRLVTDPLTQGGSLGQVAANGPLTPSA</sequence>
<feature type="compositionally biased region" description="Low complexity" evidence="1">
    <location>
        <begin position="38"/>
        <end position="48"/>
    </location>
</feature>
<name>A0A0T6LLU9_WENVI</name>
<organism evidence="2 3">
    <name type="scientific">Wenjunlia vitaminophila</name>
    <name type="common">Streptomyces vitaminophilus</name>
    <dbReference type="NCBI Taxonomy" id="76728"/>
    <lineage>
        <taxon>Bacteria</taxon>
        <taxon>Bacillati</taxon>
        <taxon>Actinomycetota</taxon>
        <taxon>Actinomycetes</taxon>
        <taxon>Kitasatosporales</taxon>
        <taxon>Streptomycetaceae</taxon>
        <taxon>Wenjunlia</taxon>
    </lineage>
</organism>
<evidence type="ECO:0000313" key="3">
    <source>
        <dbReference type="Proteomes" id="UP000050867"/>
    </source>
</evidence>
<dbReference type="AlphaFoldDB" id="A0A0T6LLU9"/>
<evidence type="ECO:0000256" key="1">
    <source>
        <dbReference type="SAM" id="MobiDB-lite"/>
    </source>
</evidence>
<dbReference type="STRING" id="76728.AQ490_09155"/>